<sequence>MKHLEKLTEEQLLEHAKKQMPLYRRLLARATSFLGGLFGKGRQVATAADVQISVDGMGGRQVGKLTLSNFKAPSFNKLKSHVTALQESDAIDELDYIVSRLAKSENTKMKAEAKRMLPMLVAMQEAFNDAHEALESIADKHLPAEVGNVFQAADKHVTEFMREYTGDAKVEVPANVLVGAEDDHIDFVQYFELTEFVEQRIYLMVTCSLTAVGNEYVMSTHVTSQDRFQGPMSYDIGEATQDVGKAMRQELAVQGVIVTTGAIKLKVDEKRVTNALKRLPFVTDVKVAPKAINVWVKGNKRTHDQEKEIFAIISSDSDVRTQLGRSRRLVSNFTEDKHWQFTVTARG</sequence>
<evidence type="ECO:0000313" key="1">
    <source>
        <dbReference type="EMBL" id="AGS82069.1"/>
    </source>
</evidence>
<dbReference type="KEGG" id="vg:16574871"/>
<keyword evidence="2" id="KW-1185">Reference proteome</keyword>
<proteinExistence type="predicted"/>
<dbReference type="Proteomes" id="UP000015545">
    <property type="component" value="Segment"/>
</dbReference>
<organism evidence="1 2">
    <name type="scientific">Pseudomonas phage PaBG</name>
    <dbReference type="NCBI Taxonomy" id="1335230"/>
    <lineage>
        <taxon>Viruses</taxon>
        <taxon>Duplodnaviria</taxon>
        <taxon>Heunggongvirae</taxon>
        <taxon>Uroviricota</taxon>
        <taxon>Caudoviricetes</taxon>
        <taxon>Baikalvirus</taxon>
        <taxon>Baikalvirus PaBG</taxon>
    </lineage>
</organism>
<reference evidence="1 2" key="1">
    <citation type="journal article" date="2014" name="Genome Announc.">
        <title>Complete Genome Sequence of the Novel Giant Pseudomonas Phage PaBG.</title>
        <authorList>
            <person name="Sykilinda N.N."/>
            <person name="Bondar A.A."/>
            <person name="Gorshkova A.S."/>
            <person name="Kurochkina L.P."/>
            <person name="Kulikov E.E."/>
            <person name="Shneider M.M."/>
            <person name="Kadykov V.A."/>
            <person name="Solovjeva N.V."/>
            <person name="Kabilov M.R."/>
            <person name="Mesyanzhinov V.V."/>
            <person name="Vlassov V.V."/>
            <person name="Drukker V.V."/>
            <person name="Miroshnikov K.A."/>
        </authorList>
    </citation>
    <scope>NUCLEOTIDE SEQUENCE [LARGE SCALE GENOMIC DNA]</scope>
</reference>
<dbReference type="EMBL" id="KF147891">
    <property type="protein sequence ID" value="AGS82069.1"/>
    <property type="molecule type" value="Genomic_DNA"/>
</dbReference>
<protein>
    <submittedName>
        <fullName evidence="1">Uncharacterized protein</fullName>
    </submittedName>
</protein>
<gene>
    <name evidence="1" type="ORF">PaBG_00185</name>
</gene>
<dbReference type="RefSeq" id="YP_008433516.1">
    <property type="nucleotide sequence ID" value="NC_022096.1"/>
</dbReference>
<evidence type="ECO:0000313" key="2">
    <source>
        <dbReference type="Proteomes" id="UP000015545"/>
    </source>
</evidence>
<name>S5VME3_9CAUD</name>
<accession>S5VME3</accession>